<dbReference type="Pfam" id="PF07007">
    <property type="entry name" value="LprI"/>
    <property type="match status" value="1"/>
</dbReference>
<feature type="chain" id="PRO_5003211727" description="Lysozyme inhibitor LprI-like N-terminal domain-containing protein" evidence="2">
    <location>
        <begin position="26"/>
        <end position="214"/>
    </location>
</feature>
<dbReference type="RefSeq" id="WP_013487866.1">
    <property type="nucleotide sequence ID" value="NC_014829.1"/>
</dbReference>
<feature type="signal peptide" evidence="2">
    <location>
        <begin position="1"/>
        <end position="25"/>
    </location>
</feature>
<dbReference type="PANTHER" id="PTHR39176">
    <property type="entry name" value="PERIPLASMIC PROTEIN-RELATED"/>
    <property type="match status" value="1"/>
</dbReference>
<evidence type="ECO:0000259" key="3">
    <source>
        <dbReference type="Pfam" id="PF07007"/>
    </source>
</evidence>
<dbReference type="PROSITE" id="PS51257">
    <property type="entry name" value="PROKAR_LIPOPROTEIN"/>
    <property type="match status" value="1"/>
</dbReference>
<dbReference type="Gene3D" id="1.20.1270.180">
    <property type="match status" value="1"/>
</dbReference>
<evidence type="ECO:0000313" key="5">
    <source>
        <dbReference type="Proteomes" id="UP000001401"/>
    </source>
</evidence>
<dbReference type="eggNOG" id="COG3755">
    <property type="taxonomic scope" value="Bacteria"/>
</dbReference>
<dbReference type="STRING" id="649639.Bcell_1261"/>
<dbReference type="InterPro" id="IPR009739">
    <property type="entry name" value="LprI-like_N"/>
</dbReference>
<dbReference type="OrthoDB" id="2438161at2"/>
<keyword evidence="5" id="KW-1185">Reference proteome</keyword>
<evidence type="ECO:0000313" key="4">
    <source>
        <dbReference type="EMBL" id="ADU29526.1"/>
    </source>
</evidence>
<evidence type="ECO:0000256" key="1">
    <source>
        <dbReference type="SAM" id="MobiDB-lite"/>
    </source>
</evidence>
<sequence length="214" mass="24722" precursor="true">MTNNKKIFMASITSLLLLAACANSSNESSVMLENESQNKQETEDRNDADSHEGSTESNHDINKTQNNDTESNETNNKEDTATSSNLPDDPSHNITEVNMKEKYMNKLDDTRKETEELEAVDSSTYALKEVENTRWDIWDQLLNEIYGVIQEQLTVEEMDQLREKQRSWIKYRDDRALEASEIYKGGTQEHLEYVSVLANLTEERCYELVEGYMK</sequence>
<feature type="compositionally biased region" description="Polar residues" evidence="1">
    <location>
        <begin position="63"/>
        <end position="74"/>
    </location>
</feature>
<dbReference type="AlphaFoldDB" id="E6TSL8"/>
<dbReference type="Proteomes" id="UP000001401">
    <property type="component" value="Chromosome"/>
</dbReference>
<feature type="compositionally biased region" description="Basic and acidic residues" evidence="1">
    <location>
        <begin position="36"/>
        <end position="62"/>
    </location>
</feature>
<reference evidence="4 5" key="1">
    <citation type="submission" date="2010-12" db="EMBL/GenBank/DDBJ databases">
        <title>Complete sequence of Bacillus cellulosilyticus DSM 2522.</title>
        <authorList>
            <consortium name="US DOE Joint Genome Institute"/>
            <person name="Lucas S."/>
            <person name="Copeland A."/>
            <person name="Lapidus A."/>
            <person name="Cheng J.-F."/>
            <person name="Bruce D."/>
            <person name="Goodwin L."/>
            <person name="Pitluck S."/>
            <person name="Chertkov O."/>
            <person name="Detter J.C."/>
            <person name="Han C."/>
            <person name="Tapia R."/>
            <person name="Land M."/>
            <person name="Hauser L."/>
            <person name="Jeffries C."/>
            <person name="Kyrpides N."/>
            <person name="Ivanova N."/>
            <person name="Mikhailova N."/>
            <person name="Brumm P."/>
            <person name="Mead D."/>
            <person name="Woyke T."/>
        </authorList>
    </citation>
    <scope>NUCLEOTIDE SEQUENCE [LARGE SCALE GENOMIC DNA]</scope>
    <source>
        <strain evidence="5">ATCC 21833 / DSM 2522 / FERM P-1141 / JCM 9156 / N-4</strain>
    </source>
</reference>
<name>E6TSL8_EVAC2</name>
<proteinExistence type="predicted"/>
<organism evidence="4 5">
    <name type="scientific">Evansella cellulosilytica (strain ATCC 21833 / DSM 2522 / FERM P-1141 / JCM 9156 / N-4)</name>
    <name type="common">Bacillus cellulosilyticus</name>
    <dbReference type="NCBI Taxonomy" id="649639"/>
    <lineage>
        <taxon>Bacteria</taxon>
        <taxon>Bacillati</taxon>
        <taxon>Bacillota</taxon>
        <taxon>Bacilli</taxon>
        <taxon>Bacillales</taxon>
        <taxon>Bacillaceae</taxon>
        <taxon>Evansella</taxon>
    </lineage>
</organism>
<protein>
    <recommendedName>
        <fullName evidence="3">Lysozyme inhibitor LprI-like N-terminal domain-containing protein</fullName>
    </recommendedName>
</protein>
<accession>E6TSL8</accession>
<dbReference type="KEGG" id="bco:Bcell_1261"/>
<keyword evidence="2" id="KW-0732">Signal</keyword>
<feature type="region of interest" description="Disordered" evidence="1">
    <location>
        <begin position="29"/>
        <end position="103"/>
    </location>
</feature>
<dbReference type="EMBL" id="CP002394">
    <property type="protein sequence ID" value="ADU29526.1"/>
    <property type="molecule type" value="Genomic_DNA"/>
</dbReference>
<dbReference type="HOGENOM" id="CLU_099091_0_0_9"/>
<evidence type="ECO:0000256" key="2">
    <source>
        <dbReference type="SAM" id="SignalP"/>
    </source>
</evidence>
<dbReference type="PANTHER" id="PTHR39176:SF1">
    <property type="entry name" value="PERIPLASMIC PROTEIN"/>
    <property type="match status" value="1"/>
</dbReference>
<gene>
    <name evidence="4" type="ordered locus">Bcell_1261</name>
</gene>
<feature type="compositionally biased region" description="Polar residues" evidence="1">
    <location>
        <begin position="81"/>
        <end position="96"/>
    </location>
</feature>
<feature type="domain" description="Lysozyme inhibitor LprI-like N-terminal" evidence="3">
    <location>
        <begin position="122"/>
        <end position="208"/>
    </location>
</feature>